<comment type="subcellular location">
    <subcellularLocation>
        <location evidence="1">Membrane</location>
        <topology evidence="1">Multi-pass membrane protein</topology>
    </subcellularLocation>
</comment>
<organism evidence="7 8">
    <name type="scientific">Pseudomonas fluorescens</name>
    <dbReference type="NCBI Taxonomy" id="294"/>
    <lineage>
        <taxon>Bacteria</taxon>
        <taxon>Pseudomonadati</taxon>
        <taxon>Pseudomonadota</taxon>
        <taxon>Gammaproteobacteria</taxon>
        <taxon>Pseudomonadales</taxon>
        <taxon>Pseudomonadaceae</taxon>
        <taxon>Pseudomonas</taxon>
    </lineage>
</organism>
<name>A0A162B1Z9_PSEFL</name>
<dbReference type="SUPFAM" id="SSF141322">
    <property type="entry name" value="NfeD domain-like"/>
    <property type="match status" value="1"/>
</dbReference>
<dbReference type="InterPro" id="IPR052165">
    <property type="entry name" value="Membrane_assoc_protease"/>
</dbReference>
<evidence type="ECO:0000259" key="6">
    <source>
        <dbReference type="Pfam" id="PF01957"/>
    </source>
</evidence>
<evidence type="ECO:0000313" key="8">
    <source>
        <dbReference type="Proteomes" id="UP000076489"/>
    </source>
</evidence>
<reference evidence="7 8" key="2">
    <citation type="journal article" date="2018" name="Nature">
        <title>Mutant phenotypes for thousands of bacterial genes of unknown function.</title>
        <authorList>
            <person name="Price M.N."/>
            <person name="Wetmore K.M."/>
            <person name="Waters R.J."/>
            <person name="Callaghan M."/>
            <person name="Ray J."/>
            <person name="Liu H."/>
            <person name="Kuehl J.V."/>
            <person name="Melnyk R.A."/>
            <person name="Lamson J.S."/>
            <person name="Suh Y."/>
            <person name="Carlson H.K."/>
            <person name="Esquivel Z."/>
            <person name="Sadeeshkumar H."/>
            <person name="Chakraborty R."/>
            <person name="Zane G.M."/>
            <person name="Rubin B.E."/>
            <person name="Wall J.D."/>
            <person name="Visel A."/>
            <person name="Bristow J."/>
            <person name="Blow M.J."/>
            <person name="Arkin A.P."/>
            <person name="Deutschbauer A.M."/>
        </authorList>
    </citation>
    <scope>NUCLEOTIDE SEQUENCE [LARGE SCALE GENOMIC DNA]</scope>
    <source>
        <strain evidence="7 8">FW300-N1B4</strain>
    </source>
</reference>
<evidence type="ECO:0000256" key="2">
    <source>
        <dbReference type="ARBA" id="ARBA00022692"/>
    </source>
</evidence>
<feature type="transmembrane region" description="Helical" evidence="5">
    <location>
        <begin position="49"/>
        <end position="68"/>
    </location>
</feature>
<dbReference type="Proteomes" id="UP000076489">
    <property type="component" value="Unassembled WGS sequence"/>
</dbReference>
<evidence type="ECO:0000256" key="3">
    <source>
        <dbReference type="ARBA" id="ARBA00022989"/>
    </source>
</evidence>
<dbReference type="PANTHER" id="PTHR33507:SF3">
    <property type="entry name" value="INNER MEMBRANE PROTEIN YBBJ"/>
    <property type="match status" value="1"/>
</dbReference>
<gene>
    <name evidence="7" type="ORF">A1D17_02850</name>
</gene>
<sequence>MLMEWWVWIVLGFALIVLEMFTATFFVLWFGMAAVLVGLLIWYEPALLIQSQLLVWAALSSLLAVLWFKVFKNRIPDKRWTVEEVIGEVGMLTAPVAEFQKGKVRFQKPVLGNEEWVCIANADIAAGERVRIVSVEGNIVRVDLA</sequence>
<dbReference type="RefSeq" id="WP_063340542.1">
    <property type="nucleotide sequence ID" value="NZ_LUKJ01000002.1"/>
</dbReference>
<keyword evidence="4 5" id="KW-0472">Membrane</keyword>
<proteinExistence type="predicted"/>
<feature type="transmembrane region" description="Helical" evidence="5">
    <location>
        <begin position="6"/>
        <end position="21"/>
    </location>
</feature>
<reference evidence="8" key="1">
    <citation type="submission" date="2016-03" db="EMBL/GenBank/DDBJ databases">
        <authorList>
            <person name="Ray J."/>
            <person name="Price M."/>
            <person name="Deutschbauer A."/>
        </authorList>
    </citation>
    <scope>NUCLEOTIDE SEQUENCE [LARGE SCALE GENOMIC DNA]</scope>
    <source>
        <strain evidence="8">FW300-N1B4</strain>
    </source>
</reference>
<evidence type="ECO:0000256" key="5">
    <source>
        <dbReference type="SAM" id="Phobius"/>
    </source>
</evidence>
<accession>A0A162B1Z9</accession>
<dbReference type="GO" id="GO:0005886">
    <property type="term" value="C:plasma membrane"/>
    <property type="evidence" value="ECO:0007669"/>
    <property type="project" value="TreeGrafter"/>
</dbReference>
<feature type="domain" description="NfeD-like C-terminal" evidence="6">
    <location>
        <begin position="82"/>
        <end position="142"/>
    </location>
</feature>
<dbReference type="PANTHER" id="PTHR33507">
    <property type="entry name" value="INNER MEMBRANE PROTEIN YBBJ"/>
    <property type="match status" value="1"/>
</dbReference>
<evidence type="ECO:0000256" key="4">
    <source>
        <dbReference type="ARBA" id="ARBA00023136"/>
    </source>
</evidence>
<evidence type="ECO:0000256" key="1">
    <source>
        <dbReference type="ARBA" id="ARBA00004141"/>
    </source>
</evidence>
<dbReference type="EMBL" id="LUKJ01000002">
    <property type="protein sequence ID" value="KZN20496.1"/>
    <property type="molecule type" value="Genomic_DNA"/>
</dbReference>
<evidence type="ECO:0000313" key="7">
    <source>
        <dbReference type="EMBL" id="KZN20496.1"/>
    </source>
</evidence>
<keyword evidence="3 5" id="KW-1133">Transmembrane helix</keyword>
<protein>
    <recommendedName>
        <fullName evidence="6">NfeD-like C-terminal domain-containing protein</fullName>
    </recommendedName>
</protein>
<keyword evidence="2 5" id="KW-0812">Transmembrane</keyword>
<dbReference type="AlphaFoldDB" id="A0A162B1Z9"/>
<dbReference type="Gene3D" id="2.40.50.140">
    <property type="entry name" value="Nucleic acid-binding proteins"/>
    <property type="match status" value="1"/>
</dbReference>
<dbReference type="InterPro" id="IPR012340">
    <property type="entry name" value="NA-bd_OB-fold"/>
</dbReference>
<comment type="caution">
    <text evidence="7">The sequence shown here is derived from an EMBL/GenBank/DDBJ whole genome shotgun (WGS) entry which is preliminary data.</text>
</comment>
<dbReference type="OrthoDB" id="8536525at2"/>
<dbReference type="Pfam" id="PF01957">
    <property type="entry name" value="NfeD"/>
    <property type="match status" value="1"/>
</dbReference>
<dbReference type="InterPro" id="IPR002810">
    <property type="entry name" value="NfeD-like_C"/>
</dbReference>